<dbReference type="Gene3D" id="1.10.3720.10">
    <property type="entry name" value="MetI-like"/>
    <property type="match status" value="1"/>
</dbReference>
<evidence type="ECO:0000256" key="7">
    <source>
        <dbReference type="RuleBase" id="RU363032"/>
    </source>
</evidence>
<evidence type="ECO:0000256" key="5">
    <source>
        <dbReference type="ARBA" id="ARBA00022989"/>
    </source>
</evidence>
<evidence type="ECO:0000313" key="10">
    <source>
        <dbReference type="Proteomes" id="UP001596113"/>
    </source>
</evidence>
<comment type="caution">
    <text evidence="9">The sequence shown here is derived from an EMBL/GenBank/DDBJ whole genome shotgun (WGS) entry which is preliminary data.</text>
</comment>
<keyword evidence="3" id="KW-1003">Cell membrane</keyword>
<dbReference type="PANTHER" id="PTHR43744:SF9">
    <property type="entry name" value="POLYGALACTURONAN_RHAMNOGALACTURONAN TRANSPORT SYSTEM PERMEASE PROTEIN YTCP"/>
    <property type="match status" value="1"/>
</dbReference>
<reference evidence="10" key="1">
    <citation type="journal article" date="2019" name="Int. J. Syst. Evol. Microbiol.">
        <title>The Global Catalogue of Microorganisms (GCM) 10K type strain sequencing project: providing services to taxonomists for standard genome sequencing and annotation.</title>
        <authorList>
            <consortium name="The Broad Institute Genomics Platform"/>
            <consortium name="The Broad Institute Genome Sequencing Center for Infectious Disease"/>
            <person name="Wu L."/>
            <person name="Ma J."/>
        </authorList>
    </citation>
    <scope>NUCLEOTIDE SEQUENCE [LARGE SCALE GENOMIC DNA]</scope>
    <source>
        <strain evidence="10">CGMCC 1.18575</strain>
    </source>
</reference>
<feature type="transmembrane region" description="Helical" evidence="7">
    <location>
        <begin position="80"/>
        <end position="99"/>
    </location>
</feature>
<evidence type="ECO:0000256" key="3">
    <source>
        <dbReference type="ARBA" id="ARBA00022475"/>
    </source>
</evidence>
<evidence type="ECO:0000256" key="1">
    <source>
        <dbReference type="ARBA" id="ARBA00004651"/>
    </source>
</evidence>
<dbReference type="SUPFAM" id="SSF161098">
    <property type="entry name" value="MetI-like"/>
    <property type="match status" value="1"/>
</dbReference>
<evidence type="ECO:0000256" key="4">
    <source>
        <dbReference type="ARBA" id="ARBA00022692"/>
    </source>
</evidence>
<evidence type="ECO:0000313" key="9">
    <source>
        <dbReference type="EMBL" id="MFC5402670.1"/>
    </source>
</evidence>
<dbReference type="InterPro" id="IPR000515">
    <property type="entry name" value="MetI-like"/>
</dbReference>
<keyword evidence="5 7" id="KW-1133">Transmembrane helix</keyword>
<dbReference type="Pfam" id="PF00528">
    <property type="entry name" value="BPD_transp_1"/>
    <property type="match status" value="1"/>
</dbReference>
<feature type="transmembrane region" description="Helical" evidence="7">
    <location>
        <begin position="142"/>
        <end position="163"/>
    </location>
</feature>
<proteinExistence type="inferred from homology"/>
<dbReference type="RefSeq" id="WP_378131323.1">
    <property type="nucleotide sequence ID" value="NZ_JBHSMI010000013.1"/>
</dbReference>
<dbReference type="EMBL" id="JBHSMI010000013">
    <property type="protein sequence ID" value="MFC5402670.1"/>
    <property type="molecule type" value="Genomic_DNA"/>
</dbReference>
<keyword evidence="2 7" id="KW-0813">Transport</keyword>
<dbReference type="Proteomes" id="UP001596113">
    <property type="component" value="Unassembled WGS sequence"/>
</dbReference>
<keyword evidence="4 7" id="KW-0812">Transmembrane</keyword>
<comment type="subcellular location">
    <subcellularLocation>
        <location evidence="1 7">Cell membrane</location>
        <topology evidence="1 7">Multi-pass membrane protein</topology>
    </subcellularLocation>
</comment>
<feature type="transmembrane region" description="Helical" evidence="7">
    <location>
        <begin position="184"/>
        <end position="207"/>
    </location>
</feature>
<dbReference type="PROSITE" id="PS50928">
    <property type="entry name" value="ABC_TM1"/>
    <property type="match status" value="1"/>
</dbReference>
<protein>
    <submittedName>
        <fullName evidence="9">Carbohydrate ABC transporter permease</fullName>
    </submittedName>
</protein>
<evidence type="ECO:0000259" key="8">
    <source>
        <dbReference type="PROSITE" id="PS50928"/>
    </source>
</evidence>
<evidence type="ECO:0000256" key="6">
    <source>
        <dbReference type="ARBA" id="ARBA00023136"/>
    </source>
</evidence>
<organism evidence="9 10">
    <name type="scientific">Cohnella soli</name>
    <dbReference type="NCBI Taxonomy" id="425005"/>
    <lineage>
        <taxon>Bacteria</taxon>
        <taxon>Bacillati</taxon>
        <taxon>Bacillota</taxon>
        <taxon>Bacilli</taxon>
        <taxon>Bacillales</taxon>
        <taxon>Paenibacillaceae</taxon>
        <taxon>Cohnella</taxon>
    </lineage>
</organism>
<accession>A0ABW0HN94</accession>
<evidence type="ECO:0000256" key="2">
    <source>
        <dbReference type="ARBA" id="ARBA00022448"/>
    </source>
</evidence>
<comment type="similarity">
    <text evidence="7">Belongs to the binding-protein-dependent transport system permease family.</text>
</comment>
<keyword evidence="6 7" id="KW-0472">Membrane</keyword>
<sequence length="296" mass="33191">MGRKKRSTPDMIFDVSNTTVLTIILIIVAYPLYFVLISSISDPDLVNSGKIWFWPEGLSFDGYKRVFQSPDIIIGYRNSLIYTIAGTSLNLLLTLPAGYALSRKDLKGRKVVMLFMLITMYFSGGLIPTYLLVKNLGMLNSIWALIIPNAISVWNIIIAKTFFESNLPDELLESAAIDGCSNRRYFISIAIPLSKALIAVTALFYAVGHWNSYFNALIYLKDTGKYPLQLVLRNILVLDQANAAMIKDQTIVRELQRLAEAIKYPIIIVACLPVLVLYPFLQKYFTKGVLIGSIKG</sequence>
<dbReference type="InterPro" id="IPR035906">
    <property type="entry name" value="MetI-like_sf"/>
</dbReference>
<keyword evidence="10" id="KW-1185">Reference proteome</keyword>
<name>A0ABW0HN94_9BACL</name>
<dbReference type="CDD" id="cd06261">
    <property type="entry name" value="TM_PBP2"/>
    <property type="match status" value="1"/>
</dbReference>
<gene>
    <name evidence="9" type="ORF">ACFPOF_07950</name>
</gene>
<dbReference type="PANTHER" id="PTHR43744">
    <property type="entry name" value="ABC TRANSPORTER PERMEASE PROTEIN MG189-RELATED-RELATED"/>
    <property type="match status" value="1"/>
</dbReference>
<feature type="transmembrane region" description="Helical" evidence="7">
    <location>
        <begin position="20"/>
        <end position="40"/>
    </location>
</feature>
<feature type="transmembrane region" description="Helical" evidence="7">
    <location>
        <begin position="262"/>
        <end position="281"/>
    </location>
</feature>
<feature type="transmembrane region" description="Helical" evidence="7">
    <location>
        <begin position="111"/>
        <end position="130"/>
    </location>
</feature>
<feature type="domain" description="ABC transmembrane type-1" evidence="8">
    <location>
        <begin position="76"/>
        <end position="277"/>
    </location>
</feature>